<name>A0ABD3R0U3_9STRA</name>
<keyword evidence="9" id="KW-0443">Lipid metabolism</keyword>
<sequence>MATRYDMMNDAITSNITSSPSEWRDLPRRILTVTLGVPSIILMLRYSLTSWLFFQGAHLICLIEWKALIPTSSVKKSQDDATTRKDEKVTGKGSAGSTPKANNAIRSFLRVILDDDDEDDDTTILPPLSNGLFSIFCFSSLLVSILPTSYIPLGLMVFGIAPRLIPHLPGFQSSTSLLTTTENARFFVFAMQHYQFGLAYISIGFHFILQISKIGGPIHIGNLLFVVWMSDTGALILGRLMKGGGSQATTNSESRKGNGTSFLKSISPGKTLSGLLGAVITGPISSAIYPILLPSSTMHHPTDDEQFDIAAASCLAVDVRFPNLYNLSLSQRAFLGLILSSSGIVGDLAESSVKRLSEKKDSGGLLPGHGGVVDRFDSLFVAGVAYYYWMLA</sequence>
<keyword evidence="7 13" id="KW-0548">Nucleotidyltransferase</keyword>
<evidence type="ECO:0000256" key="12">
    <source>
        <dbReference type="ARBA" id="ARBA00023264"/>
    </source>
</evidence>
<feature type="transmembrane region" description="Helical" evidence="15">
    <location>
        <begin position="272"/>
        <end position="292"/>
    </location>
</feature>
<feature type="region of interest" description="Disordered" evidence="14">
    <location>
        <begin position="76"/>
        <end position="100"/>
    </location>
</feature>
<feature type="compositionally biased region" description="Basic and acidic residues" evidence="14">
    <location>
        <begin position="76"/>
        <end position="90"/>
    </location>
</feature>
<keyword evidence="3" id="KW-1003">Cell membrane</keyword>
<keyword evidence="12" id="KW-1208">Phospholipid metabolism</keyword>
<evidence type="ECO:0000256" key="1">
    <source>
        <dbReference type="ARBA" id="ARBA00004651"/>
    </source>
</evidence>
<comment type="catalytic activity">
    <reaction evidence="13">
        <text>a 1,2-diacyl-sn-glycero-3-phosphate + CTP + H(+) = a CDP-1,2-diacyl-sn-glycerol + diphosphate</text>
        <dbReference type="Rhea" id="RHEA:16229"/>
        <dbReference type="ChEBI" id="CHEBI:15378"/>
        <dbReference type="ChEBI" id="CHEBI:33019"/>
        <dbReference type="ChEBI" id="CHEBI:37563"/>
        <dbReference type="ChEBI" id="CHEBI:58332"/>
        <dbReference type="ChEBI" id="CHEBI:58608"/>
        <dbReference type="EC" id="2.7.7.41"/>
    </reaction>
</comment>
<keyword evidence="17" id="KW-1185">Reference proteome</keyword>
<dbReference type="Proteomes" id="UP001530377">
    <property type="component" value="Unassembled WGS sequence"/>
</dbReference>
<evidence type="ECO:0000256" key="13">
    <source>
        <dbReference type="RuleBase" id="RU003938"/>
    </source>
</evidence>
<keyword evidence="6 13" id="KW-0812">Transmembrane</keyword>
<keyword evidence="11" id="KW-0594">Phospholipid biosynthesis</keyword>
<evidence type="ECO:0000256" key="4">
    <source>
        <dbReference type="ARBA" id="ARBA00022516"/>
    </source>
</evidence>
<dbReference type="InterPro" id="IPR000374">
    <property type="entry name" value="PC_trans"/>
</dbReference>
<evidence type="ECO:0000256" key="3">
    <source>
        <dbReference type="ARBA" id="ARBA00022475"/>
    </source>
</evidence>
<evidence type="ECO:0000256" key="5">
    <source>
        <dbReference type="ARBA" id="ARBA00022679"/>
    </source>
</evidence>
<comment type="similarity">
    <text evidence="2 13">Belongs to the CDS family.</text>
</comment>
<feature type="transmembrane region" description="Helical" evidence="15">
    <location>
        <begin position="132"/>
        <end position="165"/>
    </location>
</feature>
<evidence type="ECO:0000256" key="14">
    <source>
        <dbReference type="SAM" id="MobiDB-lite"/>
    </source>
</evidence>
<feature type="transmembrane region" description="Helical" evidence="15">
    <location>
        <begin position="186"/>
        <end position="208"/>
    </location>
</feature>
<evidence type="ECO:0000313" key="17">
    <source>
        <dbReference type="Proteomes" id="UP001530377"/>
    </source>
</evidence>
<organism evidence="16 17">
    <name type="scientific">Cyclostephanos tholiformis</name>
    <dbReference type="NCBI Taxonomy" id="382380"/>
    <lineage>
        <taxon>Eukaryota</taxon>
        <taxon>Sar</taxon>
        <taxon>Stramenopiles</taxon>
        <taxon>Ochrophyta</taxon>
        <taxon>Bacillariophyta</taxon>
        <taxon>Coscinodiscophyceae</taxon>
        <taxon>Thalassiosirophycidae</taxon>
        <taxon>Stephanodiscales</taxon>
        <taxon>Stephanodiscaceae</taxon>
        <taxon>Cyclostephanos</taxon>
    </lineage>
</organism>
<dbReference type="GO" id="GO:0005886">
    <property type="term" value="C:plasma membrane"/>
    <property type="evidence" value="ECO:0007669"/>
    <property type="project" value="UniProtKB-SubCell"/>
</dbReference>
<evidence type="ECO:0000256" key="7">
    <source>
        <dbReference type="ARBA" id="ARBA00022695"/>
    </source>
</evidence>
<evidence type="ECO:0000256" key="6">
    <source>
        <dbReference type="ARBA" id="ARBA00022692"/>
    </source>
</evidence>
<evidence type="ECO:0000256" key="8">
    <source>
        <dbReference type="ARBA" id="ARBA00022989"/>
    </source>
</evidence>
<keyword evidence="8 15" id="KW-1133">Transmembrane helix</keyword>
<keyword evidence="10 15" id="KW-0472">Membrane</keyword>
<dbReference type="PROSITE" id="PS01315">
    <property type="entry name" value="CDS"/>
    <property type="match status" value="1"/>
</dbReference>
<dbReference type="EC" id="2.7.7.41" evidence="13"/>
<comment type="pathway">
    <text evidence="13">Phospholipid metabolism; CDP-diacylglycerol biosynthesis; CDP-diacylglycerol from sn-glycerol 3-phosphate: step 3/3.</text>
</comment>
<dbReference type="EMBL" id="JALLPB020000790">
    <property type="protein sequence ID" value="KAL3806514.1"/>
    <property type="molecule type" value="Genomic_DNA"/>
</dbReference>
<evidence type="ECO:0000256" key="9">
    <source>
        <dbReference type="ARBA" id="ARBA00023098"/>
    </source>
</evidence>
<comment type="caution">
    <text evidence="16">The sequence shown here is derived from an EMBL/GenBank/DDBJ whole genome shotgun (WGS) entry which is preliminary data.</text>
</comment>
<keyword evidence="5 13" id="KW-0808">Transferase</keyword>
<feature type="transmembrane region" description="Helical" evidence="15">
    <location>
        <begin position="214"/>
        <end position="237"/>
    </location>
</feature>
<proteinExistence type="inferred from homology"/>
<dbReference type="Pfam" id="PF01148">
    <property type="entry name" value="CTP_transf_1"/>
    <property type="match status" value="1"/>
</dbReference>
<accession>A0ABD3R0U3</accession>
<evidence type="ECO:0000256" key="15">
    <source>
        <dbReference type="SAM" id="Phobius"/>
    </source>
</evidence>
<dbReference type="GO" id="GO:0008654">
    <property type="term" value="P:phospholipid biosynthetic process"/>
    <property type="evidence" value="ECO:0007669"/>
    <property type="project" value="UniProtKB-KW"/>
</dbReference>
<evidence type="ECO:0000256" key="10">
    <source>
        <dbReference type="ARBA" id="ARBA00023136"/>
    </source>
</evidence>
<reference evidence="16 17" key="1">
    <citation type="submission" date="2024-10" db="EMBL/GenBank/DDBJ databases">
        <title>Updated reference genomes for cyclostephanoid diatoms.</title>
        <authorList>
            <person name="Roberts W.R."/>
            <person name="Alverson A.J."/>
        </authorList>
    </citation>
    <scope>NUCLEOTIDE SEQUENCE [LARGE SCALE GENOMIC DNA]</scope>
    <source>
        <strain evidence="16 17">AJA228-03</strain>
    </source>
</reference>
<dbReference type="PANTHER" id="PTHR46382:SF1">
    <property type="entry name" value="PHOSPHATIDATE CYTIDYLYLTRANSFERASE"/>
    <property type="match status" value="1"/>
</dbReference>
<evidence type="ECO:0000313" key="16">
    <source>
        <dbReference type="EMBL" id="KAL3806514.1"/>
    </source>
</evidence>
<comment type="subcellular location">
    <subcellularLocation>
        <location evidence="1">Cell membrane</location>
        <topology evidence="1">Multi-pass membrane protein</topology>
    </subcellularLocation>
</comment>
<keyword evidence="4" id="KW-0444">Lipid biosynthesis</keyword>
<dbReference type="PANTHER" id="PTHR46382">
    <property type="entry name" value="PHOSPHATIDATE CYTIDYLYLTRANSFERASE"/>
    <property type="match status" value="1"/>
</dbReference>
<evidence type="ECO:0000256" key="2">
    <source>
        <dbReference type="ARBA" id="ARBA00010185"/>
    </source>
</evidence>
<dbReference type="GO" id="GO:0004605">
    <property type="term" value="F:phosphatidate cytidylyltransferase activity"/>
    <property type="evidence" value="ECO:0007669"/>
    <property type="project" value="UniProtKB-EC"/>
</dbReference>
<evidence type="ECO:0000256" key="11">
    <source>
        <dbReference type="ARBA" id="ARBA00023209"/>
    </source>
</evidence>
<gene>
    <name evidence="16" type="ORF">ACHAXA_002556</name>
</gene>
<protein>
    <recommendedName>
        <fullName evidence="13">Phosphatidate cytidylyltransferase</fullName>
        <ecNumber evidence="13">2.7.7.41</ecNumber>
    </recommendedName>
</protein>
<dbReference type="AlphaFoldDB" id="A0ABD3R0U3"/>